<dbReference type="Pfam" id="PF00072">
    <property type="entry name" value="Response_reg"/>
    <property type="match status" value="1"/>
</dbReference>
<dbReference type="InterPro" id="IPR001789">
    <property type="entry name" value="Sig_transdc_resp-reg_receiver"/>
</dbReference>
<dbReference type="EMBL" id="LR721751">
    <property type="protein sequence ID" value="VVV05844.1"/>
    <property type="molecule type" value="Genomic_DNA"/>
</dbReference>
<reference evidence="5" key="1">
    <citation type="submission" date="2019-09" db="EMBL/GenBank/DDBJ databases">
        <authorList>
            <person name="Hjerde E."/>
        </authorList>
    </citation>
    <scope>NUCLEOTIDE SEQUENCE</scope>
    <source>
        <strain evidence="5">06/09/160</strain>
    </source>
</reference>
<sequence length="332" mass="36975">MNDMNILICDDSAIARKALSSNIALSSNSTLFHAENGKEGLRIIRDNPIDILFLDLTMPVLDGFGVLNHLPVNKHPTQIIVISGDIQQKAKQRCYQLGAHEFIEKPFKPEEIADVLLRYGIPVAQKLAHLRPKYELSEHDVIANIKEISNVALGTSAALISEQFDRFIDMPLPNVASLHHSELQMTLQDIVNNSEYRAISQRFVGNGINGEALVCLQGSDLSKLIEDEDEDEEITENEAILDISNLLVSSFLSSFNKQLDITVSLRQPIVLETEQLKVALKEEGSFLSGYDTNIFTIEFVYSAETLNLKCDVIFLMDNDSLSSIKSTLESVL</sequence>
<evidence type="ECO:0000256" key="2">
    <source>
        <dbReference type="ARBA" id="ARBA00022553"/>
    </source>
</evidence>
<feature type="domain" description="Response regulatory" evidence="4">
    <location>
        <begin position="5"/>
        <end position="120"/>
    </location>
</feature>
<dbReference type="PROSITE" id="PS50110">
    <property type="entry name" value="RESPONSE_REGULATORY"/>
    <property type="match status" value="1"/>
</dbReference>
<protein>
    <submittedName>
        <fullName evidence="5">Chemotaxis protein CheY</fullName>
    </submittedName>
</protein>
<organism evidence="5">
    <name type="scientific">Aliivibrio wodanis</name>
    <dbReference type="NCBI Taxonomy" id="80852"/>
    <lineage>
        <taxon>Bacteria</taxon>
        <taxon>Pseudomonadati</taxon>
        <taxon>Pseudomonadota</taxon>
        <taxon>Gammaproteobacteria</taxon>
        <taxon>Vibrionales</taxon>
        <taxon>Vibrionaceae</taxon>
        <taxon>Aliivibrio</taxon>
    </lineage>
</organism>
<keyword evidence="1" id="KW-0145">Chemotaxis</keyword>
<dbReference type="AlphaFoldDB" id="A0A5Q4ZS90"/>
<evidence type="ECO:0000313" key="5">
    <source>
        <dbReference type="EMBL" id="VVV05844.1"/>
    </source>
</evidence>
<dbReference type="CDD" id="cd17910">
    <property type="entry name" value="CheC_ClassII"/>
    <property type="match status" value="1"/>
</dbReference>
<dbReference type="GO" id="GO:0000160">
    <property type="term" value="P:phosphorelay signal transduction system"/>
    <property type="evidence" value="ECO:0007669"/>
    <property type="project" value="InterPro"/>
</dbReference>
<evidence type="ECO:0000256" key="1">
    <source>
        <dbReference type="ARBA" id="ARBA00022500"/>
    </source>
</evidence>
<dbReference type="InterPro" id="IPR028976">
    <property type="entry name" value="CheC-like_sf"/>
</dbReference>
<dbReference type="SMART" id="SM00448">
    <property type="entry name" value="REC"/>
    <property type="match status" value="1"/>
</dbReference>
<proteinExistence type="predicted"/>
<dbReference type="SUPFAM" id="SSF52172">
    <property type="entry name" value="CheY-like"/>
    <property type="match status" value="1"/>
</dbReference>
<dbReference type="GO" id="GO:0006935">
    <property type="term" value="P:chemotaxis"/>
    <property type="evidence" value="ECO:0007669"/>
    <property type="project" value="UniProtKB-KW"/>
</dbReference>
<accession>A0A5Q4ZS90</accession>
<dbReference type="PANTHER" id="PTHR44591:SF24">
    <property type="entry name" value="PROTEIN-GLUTAMATE METHYLESTERASE_PROTEIN-GLUTAMINE GLUTAMINASE 1"/>
    <property type="match status" value="1"/>
</dbReference>
<dbReference type="InterPro" id="IPR050595">
    <property type="entry name" value="Bact_response_regulator"/>
</dbReference>
<dbReference type="InterPro" id="IPR011006">
    <property type="entry name" value="CheY-like_superfamily"/>
</dbReference>
<evidence type="ECO:0000259" key="4">
    <source>
        <dbReference type="PROSITE" id="PS50110"/>
    </source>
</evidence>
<dbReference type="Gene3D" id="3.40.50.2300">
    <property type="match status" value="1"/>
</dbReference>
<dbReference type="Gene3D" id="3.40.1550.10">
    <property type="entry name" value="CheC-like"/>
    <property type="match status" value="1"/>
</dbReference>
<evidence type="ECO:0000256" key="3">
    <source>
        <dbReference type="PROSITE-ProRule" id="PRU00169"/>
    </source>
</evidence>
<feature type="modified residue" description="4-aspartylphosphate" evidence="3">
    <location>
        <position position="55"/>
    </location>
</feature>
<dbReference type="SUPFAM" id="SSF103039">
    <property type="entry name" value="CheC-like"/>
    <property type="match status" value="1"/>
</dbReference>
<dbReference type="PANTHER" id="PTHR44591">
    <property type="entry name" value="STRESS RESPONSE REGULATOR PROTEIN 1"/>
    <property type="match status" value="1"/>
</dbReference>
<gene>
    <name evidence="5" type="primary">cheY_3</name>
    <name evidence="5" type="ORF">AW0309160_03327</name>
</gene>
<keyword evidence="2 3" id="KW-0597">Phosphoprotein</keyword>
<name>A0A5Q4ZS90_9GAMM</name>
<dbReference type="CDD" id="cd17593">
    <property type="entry name" value="REC_CheC-like"/>
    <property type="match status" value="1"/>
</dbReference>